<dbReference type="SUPFAM" id="SSF55904">
    <property type="entry name" value="Ornithine decarboxylase C-terminal domain"/>
    <property type="match status" value="1"/>
</dbReference>
<proteinExistence type="predicted"/>
<comment type="caution">
    <text evidence="2">The sequence shown here is derived from an EMBL/GenBank/DDBJ whole genome shotgun (WGS) entry which is preliminary data.</text>
</comment>
<dbReference type="Gene3D" id="3.90.105.10">
    <property type="entry name" value="Molybdopterin biosynthesis moea protein, domain 2"/>
    <property type="match status" value="1"/>
</dbReference>
<dbReference type="Pfam" id="PF03711">
    <property type="entry name" value="OKR_DC_1_C"/>
    <property type="match status" value="1"/>
</dbReference>
<evidence type="ECO:0000259" key="1">
    <source>
        <dbReference type="Pfam" id="PF03711"/>
    </source>
</evidence>
<evidence type="ECO:0000313" key="3">
    <source>
        <dbReference type="Proteomes" id="UP001500212"/>
    </source>
</evidence>
<dbReference type="Proteomes" id="UP001500212">
    <property type="component" value="Unassembled WGS sequence"/>
</dbReference>
<organism evidence="2 3">
    <name type="scientific">Actinoallomurus liliacearum</name>
    <dbReference type="NCBI Taxonomy" id="1080073"/>
    <lineage>
        <taxon>Bacteria</taxon>
        <taxon>Bacillati</taxon>
        <taxon>Actinomycetota</taxon>
        <taxon>Actinomycetes</taxon>
        <taxon>Streptosporangiales</taxon>
        <taxon>Thermomonosporaceae</taxon>
        <taxon>Actinoallomurus</taxon>
    </lineage>
</organism>
<dbReference type="InterPro" id="IPR008286">
    <property type="entry name" value="Prn/Lys/Arg_de-COase_C"/>
</dbReference>
<gene>
    <name evidence="2" type="ORF">GCM10023195_16350</name>
</gene>
<sequence length="52" mass="5488">MMTPYPPGIPAVLPGERLNEPVVDYLCTGVAAGMVVPDVADSEVKSFRVVAE</sequence>
<protein>
    <recommendedName>
        <fullName evidence="1">Orn/Lys/Arg decarboxylase C-terminal domain-containing protein</fullName>
    </recommendedName>
</protein>
<name>A0ABP8TFT8_9ACTN</name>
<dbReference type="InterPro" id="IPR036633">
    <property type="entry name" value="Prn/Lys/Arg_de-COase_C_sf"/>
</dbReference>
<feature type="domain" description="Orn/Lys/Arg decarboxylase C-terminal" evidence="1">
    <location>
        <begin position="1"/>
        <end position="28"/>
    </location>
</feature>
<keyword evidence="3" id="KW-1185">Reference proteome</keyword>
<accession>A0ABP8TFT8</accession>
<dbReference type="EMBL" id="BAABHJ010000005">
    <property type="protein sequence ID" value="GAA4604776.1"/>
    <property type="molecule type" value="Genomic_DNA"/>
</dbReference>
<reference evidence="3" key="1">
    <citation type="journal article" date="2019" name="Int. J. Syst. Evol. Microbiol.">
        <title>The Global Catalogue of Microorganisms (GCM) 10K type strain sequencing project: providing services to taxonomists for standard genome sequencing and annotation.</title>
        <authorList>
            <consortium name="The Broad Institute Genomics Platform"/>
            <consortium name="The Broad Institute Genome Sequencing Center for Infectious Disease"/>
            <person name="Wu L."/>
            <person name="Ma J."/>
        </authorList>
    </citation>
    <scope>NUCLEOTIDE SEQUENCE [LARGE SCALE GENOMIC DNA]</scope>
    <source>
        <strain evidence="3">JCM 17938</strain>
    </source>
</reference>
<evidence type="ECO:0000313" key="2">
    <source>
        <dbReference type="EMBL" id="GAA4604776.1"/>
    </source>
</evidence>